<dbReference type="Proteomes" id="UP000612233">
    <property type="component" value="Unassembled WGS sequence"/>
</dbReference>
<feature type="domain" description="Signal transduction histidine kinase internal region" evidence="2">
    <location>
        <begin position="186"/>
        <end position="264"/>
    </location>
</feature>
<dbReference type="Gene3D" id="3.30.565.10">
    <property type="entry name" value="Histidine kinase-like ATPase, C-terminal domain"/>
    <property type="match status" value="1"/>
</dbReference>
<dbReference type="RefSeq" id="WP_191005489.1">
    <property type="nucleotide sequence ID" value="NZ_JACXAD010000012.1"/>
</dbReference>
<dbReference type="Pfam" id="PF06580">
    <property type="entry name" value="His_kinase"/>
    <property type="match status" value="1"/>
</dbReference>
<evidence type="ECO:0000256" key="1">
    <source>
        <dbReference type="SAM" id="Phobius"/>
    </source>
</evidence>
<protein>
    <submittedName>
        <fullName evidence="3">Histidine kinase</fullName>
    </submittedName>
</protein>
<proteinExistence type="predicted"/>
<sequence length="372" mass="41667">MESARPLALPAFSVPRPAAMGLLPPSLRWLQAPWAYHAAFWTVLYLFNTVYKGYLTKDYPYAFYDYSVRLPVYLVACYGNMYYLLPRLLPQRRYLAYAGALAGGLLVLTVLMQIMLNLLVNARLCPDDVCTAEYTTPLLFSPRNTLSQLFPVLTLVGLATGLKLGKNWVGQQQALQEVERLSLKNELNFLKSQIQPHFFFNTLNNLYSLTLKKSDLAPEIVLKLADLMSYVLYDADAPLVALAKEIECLRNYLALEGLRYGTRLHLAMNVTGEPAGKQLAPLLLLPFVENSFKHGAPPPQLLDIRIALEIEAEVLRLVVENPKNPAPPIGRNGGVGLRNVRRRLALLYPNAHQLTVADTADTYRITLEVPLA</sequence>
<keyword evidence="1" id="KW-0812">Transmembrane</keyword>
<keyword evidence="1" id="KW-1133">Transmembrane helix</keyword>
<dbReference type="EMBL" id="JACXAD010000012">
    <property type="protein sequence ID" value="MBD2768683.1"/>
    <property type="molecule type" value="Genomic_DNA"/>
</dbReference>
<feature type="transmembrane region" description="Helical" evidence="1">
    <location>
        <begin position="94"/>
        <end position="116"/>
    </location>
</feature>
<keyword evidence="1" id="KW-0472">Membrane</keyword>
<keyword evidence="3" id="KW-0808">Transferase</keyword>
<dbReference type="GO" id="GO:0000155">
    <property type="term" value="F:phosphorelay sensor kinase activity"/>
    <property type="evidence" value="ECO:0007669"/>
    <property type="project" value="InterPro"/>
</dbReference>
<dbReference type="PANTHER" id="PTHR34220">
    <property type="entry name" value="SENSOR HISTIDINE KINASE YPDA"/>
    <property type="match status" value="1"/>
</dbReference>
<keyword evidence="3" id="KW-0418">Kinase</keyword>
<organism evidence="3 4">
    <name type="scientific">Hymenobacter montanus</name>
    <dbReference type="NCBI Taxonomy" id="2771359"/>
    <lineage>
        <taxon>Bacteria</taxon>
        <taxon>Pseudomonadati</taxon>
        <taxon>Bacteroidota</taxon>
        <taxon>Cytophagia</taxon>
        <taxon>Cytophagales</taxon>
        <taxon>Hymenobacteraceae</taxon>
        <taxon>Hymenobacter</taxon>
    </lineage>
</organism>
<dbReference type="AlphaFoldDB" id="A0A927GJN6"/>
<feature type="transmembrane region" description="Helical" evidence="1">
    <location>
        <begin position="34"/>
        <end position="54"/>
    </location>
</feature>
<dbReference type="InterPro" id="IPR010559">
    <property type="entry name" value="Sig_transdc_His_kin_internal"/>
</dbReference>
<keyword evidence="4" id="KW-1185">Reference proteome</keyword>
<evidence type="ECO:0000313" key="3">
    <source>
        <dbReference type="EMBL" id="MBD2768683.1"/>
    </source>
</evidence>
<accession>A0A927GJN6</accession>
<reference evidence="3" key="1">
    <citation type="submission" date="2020-09" db="EMBL/GenBank/DDBJ databases">
        <authorList>
            <person name="Kim M.K."/>
        </authorList>
    </citation>
    <scope>NUCLEOTIDE SEQUENCE</scope>
    <source>
        <strain evidence="3">BT664</strain>
    </source>
</reference>
<dbReference type="InterPro" id="IPR036890">
    <property type="entry name" value="HATPase_C_sf"/>
</dbReference>
<evidence type="ECO:0000313" key="4">
    <source>
        <dbReference type="Proteomes" id="UP000612233"/>
    </source>
</evidence>
<evidence type="ECO:0000259" key="2">
    <source>
        <dbReference type="Pfam" id="PF06580"/>
    </source>
</evidence>
<dbReference type="PANTHER" id="PTHR34220:SF7">
    <property type="entry name" value="SENSOR HISTIDINE KINASE YPDA"/>
    <property type="match status" value="1"/>
</dbReference>
<dbReference type="InterPro" id="IPR050640">
    <property type="entry name" value="Bact_2-comp_sensor_kinase"/>
</dbReference>
<comment type="caution">
    <text evidence="3">The sequence shown here is derived from an EMBL/GenBank/DDBJ whole genome shotgun (WGS) entry which is preliminary data.</text>
</comment>
<dbReference type="GO" id="GO:0016020">
    <property type="term" value="C:membrane"/>
    <property type="evidence" value="ECO:0007669"/>
    <property type="project" value="InterPro"/>
</dbReference>
<name>A0A927GJN6_9BACT</name>
<gene>
    <name evidence="3" type="ORF">IC235_12380</name>
</gene>